<organism evidence="2 3">
    <name type="scientific">Coniochaeta ligniaria NRRL 30616</name>
    <dbReference type="NCBI Taxonomy" id="1408157"/>
    <lineage>
        <taxon>Eukaryota</taxon>
        <taxon>Fungi</taxon>
        <taxon>Dikarya</taxon>
        <taxon>Ascomycota</taxon>
        <taxon>Pezizomycotina</taxon>
        <taxon>Sordariomycetes</taxon>
        <taxon>Sordariomycetidae</taxon>
        <taxon>Coniochaetales</taxon>
        <taxon>Coniochaetaceae</taxon>
        <taxon>Coniochaeta</taxon>
    </lineage>
</organism>
<protein>
    <submittedName>
        <fullName evidence="2">Uncharacterized protein</fullName>
    </submittedName>
</protein>
<keyword evidence="3" id="KW-1185">Reference proteome</keyword>
<feature type="compositionally biased region" description="Acidic residues" evidence="1">
    <location>
        <begin position="11"/>
        <end position="20"/>
    </location>
</feature>
<dbReference type="Proteomes" id="UP000182658">
    <property type="component" value="Unassembled WGS sequence"/>
</dbReference>
<name>A0A1J7IBL8_9PEZI</name>
<gene>
    <name evidence="2" type="ORF">CONLIGDRAFT_684951</name>
</gene>
<feature type="compositionally biased region" description="Acidic residues" evidence="1">
    <location>
        <begin position="28"/>
        <end position="43"/>
    </location>
</feature>
<accession>A0A1J7IBL8</accession>
<evidence type="ECO:0000313" key="3">
    <source>
        <dbReference type="Proteomes" id="UP000182658"/>
    </source>
</evidence>
<proteinExistence type="predicted"/>
<dbReference type="AlphaFoldDB" id="A0A1J7IBL8"/>
<dbReference type="OrthoDB" id="4960997at2759"/>
<feature type="region of interest" description="Disordered" evidence="1">
    <location>
        <begin position="11"/>
        <end position="46"/>
    </location>
</feature>
<sequence length="145" mass="15495">MILDLVGGVCDDEGPGDEGLDDHGLNDDSFDVEDISDDEDTDGGLERPELMLKWTYSEKRLAPAAAAKLPGHVAGNRRAVPCLGCAKSASKGSSRGDCLEVVNRKVHRCIRCTKEVACRPVPVLARTAAVELVELSPLVVTPSPW</sequence>
<dbReference type="EMBL" id="KV875102">
    <property type="protein sequence ID" value="OIW25079.1"/>
    <property type="molecule type" value="Genomic_DNA"/>
</dbReference>
<evidence type="ECO:0000256" key="1">
    <source>
        <dbReference type="SAM" id="MobiDB-lite"/>
    </source>
</evidence>
<evidence type="ECO:0000313" key="2">
    <source>
        <dbReference type="EMBL" id="OIW25079.1"/>
    </source>
</evidence>
<reference evidence="2 3" key="1">
    <citation type="submission" date="2016-10" db="EMBL/GenBank/DDBJ databases">
        <title>Draft genome sequence of Coniochaeta ligniaria NRRL30616, a lignocellulolytic fungus for bioabatement of inhibitors in plant biomass hydrolysates.</title>
        <authorList>
            <consortium name="DOE Joint Genome Institute"/>
            <person name="Jimenez D.J."/>
            <person name="Hector R.E."/>
            <person name="Riley R."/>
            <person name="Sun H."/>
            <person name="Grigoriev I.V."/>
            <person name="Van Elsas J.D."/>
            <person name="Nichols N.N."/>
        </authorList>
    </citation>
    <scope>NUCLEOTIDE SEQUENCE [LARGE SCALE GENOMIC DNA]</scope>
    <source>
        <strain evidence="2 3">NRRL 30616</strain>
    </source>
</reference>
<dbReference type="InParanoid" id="A0A1J7IBL8"/>